<dbReference type="EMBL" id="JBBUTI010000007">
    <property type="protein sequence ID" value="MEK8047158.1"/>
    <property type="molecule type" value="Genomic_DNA"/>
</dbReference>
<name>A0ABU9C5I8_9BURK</name>
<proteinExistence type="inferred from homology"/>
<evidence type="ECO:0000313" key="9">
    <source>
        <dbReference type="EMBL" id="MEK8047158.1"/>
    </source>
</evidence>
<comment type="similarity">
    <text evidence="2">Belongs to the YkuD family.</text>
</comment>
<gene>
    <name evidence="9" type="ORF">AACH00_12415</name>
</gene>
<protein>
    <submittedName>
        <fullName evidence="9">L,D-transpeptidase family protein</fullName>
    </submittedName>
</protein>
<feature type="active site" description="Proton donor/acceptor" evidence="7">
    <location>
        <position position="275"/>
    </location>
</feature>
<dbReference type="PROSITE" id="PS52029">
    <property type="entry name" value="LD_TPASE"/>
    <property type="match status" value="1"/>
</dbReference>
<evidence type="ECO:0000256" key="2">
    <source>
        <dbReference type="ARBA" id="ARBA00005992"/>
    </source>
</evidence>
<feature type="active site" description="Nucleophile" evidence="7">
    <location>
        <position position="292"/>
    </location>
</feature>
<evidence type="ECO:0000256" key="5">
    <source>
        <dbReference type="ARBA" id="ARBA00022984"/>
    </source>
</evidence>
<feature type="domain" description="L,D-TPase catalytic" evidence="8">
    <location>
        <begin position="182"/>
        <end position="317"/>
    </location>
</feature>
<dbReference type="CDD" id="cd16913">
    <property type="entry name" value="YkuD_like"/>
    <property type="match status" value="1"/>
</dbReference>
<organism evidence="9 10">
    <name type="scientific">Ideonella margarita</name>
    <dbReference type="NCBI Taxonomy" id="2984191"/>
    <lineage>
        <taxon>Bacteria</taxon>
        <taxon>Pseudomonadati</taxon>
        <taxon>Pseudomonadota</taxon>
        <taxon>Betaproteobacteria</taxon>
        <taxon>Burkholderiales</taxon>
        <taxon>Sphaerotilaceae</taxon>
        <taxon>Ideonella</taxon>
    </lineage>
</organism>
<evidence type="ECO:0000259" key="8">
    <source>
        <dbReference type="PROSITE" id="PS52029"/>
    </source>
</evidence>
<keyword evidence="3" id="KW-0808">Transferase</keyword>
<comment type="pathway">
    <text evidence="1 7">Cell wall biogenesis; peptidoglycan biosynthesis.</text>
</comment>
<dbReference type="InterPro" id="IPR005490">
    <property type="entry name" value="LD_TPept_cat_dom"/>
</dbReference>
<keyword evidence="10" id="KW-1185">Reference proteome</keyword>
<dbReference type="SUPFAM" id="SSF141523">
    <property type="entry name" value="L,D-transpeptidase catalytic domain-like"/>
    <property type="match status" value="1"/>
</dbReference>
<dbReference type="PANTHER" id="PTHR36699:SF1">
    <property type="entry name" value="L,D-TRANSPEPTIDASE YAFK-RELATED"/>
    <property type="match status" value="1"/>
</dbReference>
<keyword evidence="5 7" id="KW-0573">Peptidoglycan synthesis</keyword>
<keyword evidence="6 7" id="KW-0961">Cell wall biogenesis/degradation</keyword>
<dbReference type="RefSeq" id="WP_341399451.1">
    <property type="nucleotide sequence ID" value="NZ_JBBUTI010000007.1"/>
</dbReference>
<evidence type="ECO:0000313" key="10">
    <source>
        <dbReference type="Proteomes" id="UP001379945"/>
    </source>
</evidence>
<sequence>MIPKIDSPLTRRTLTSLALAAVAAGIAYGSGHWQALASSSWSPAHLMGGTPSAALTLAPDAGPAVKRAPVDALAGSPESRLIAIYRLIAANEPDAALQAAEALTRSHPNFRLAQLVQADLLSARTTPLQKFGAAAAAAEGKAANDLSVLRDEARLRLAAIKERQKPGWLPSEIVLLPGSIKHVLAVDASRSRLYLFQNGPDGLSLVEDFYVSVGKQGVDKFVEGDQKTPLGVYFTTDRLDPRSLEDRFGSGALPLNYPNAYDKVRGRTGSGILLHGVTASTYSRPPLDSDGCVAMANEDLLRLSNMLPQRDTPIIITKKLTWVPPGEQQANKAASNFMPWVQRWQKARTMADQNALQALYTETGGPADGAAELRFKQRVASPPAGFADLSVLTWHDDKEMMVVTFKELAGPAQKRDRVMRQYWSRSGDEWKIAAEGPVR</sequence>
<keyword evidence="4 7" id="KW-0133">Cell shape</keyword>
<dbReference type="PANTHER" id="PTHR36699">
    <property type="entry name" value="LD-TRANSPEPTIDASE"/>
    <property type="match status" value="1"/>
</dbReference>
<dbReference type="Gene3D" id="2.40.440.10">
    <property type="entry name" value="L,D-transpeptidase catalytic domain-like"/>
    <property type="match status" value="1"/>
</dbReference>
<evidence type="ECO:0000256" key="6">
    <source>
        <dbReference type="ARBA" id="ARBA00023316"/>
    </source>
</evidence>
<dbReference type="Proteomes" id="UP001379945">
    <property type="component" value="Unassembled WGS sequence"/>
</dbReference>
<evidence type="ECO:0000256" key="4">
    <source>
        <dbReference type="ARBA" id="ARBA00022960"/>
    </source>
</evidence>
<accession>A0ABU9C5I8</accession>
<evidence type="ECO:0000256" key="1">
    <source>
        <dbReference type="ARBA" id="ARBA00004752"/>
    </source>
</evidence>
<comment type="caution">
    <text evidence="9">The sequence shown here is derived from an EMBL/GenBank/DDBJ whole genome shotgun (WGS) entry which is preliminary data.</text>
</comment>
<evidence type="ECO:0000256" key="3">
    <source>
        <dbReference type="ARBA" id="ARBA00022679"/>
    </source>
</evidence>
<dbReference type="Pfam" id="PF03734">
    <property type="entry name" value="YkuD"/>
    <property type="match status" value="1"/>
</dbReference>
<evidence type="ECO:0000256" key="7">
    <source>
        <dbReference type="PROSITE-ProRule" id="PRU01373"/>
    </source>
</evidence>
<dbReference type="InterPro" id="IPR038063">
    <property type="entry name" value="Transpep_catalytic_dom"/>
</dbReference>
<reference evidence="9 10" key="1">
    <citation type="submission" date="2024-04" db="EMBL/GenBank/DDBJ databases">
        <title>Novel species of the genus Ideonella isolated from streams.</title>
        <authorList>
            <person name="Lu H."/>
        </authorList>
    </citation>
    <scope>NUCLEOTIDE SEQUENCE [LARGE SCALE GENOMIC DNA]</scope>
    <source>
        <strain evidence="9 10">LYT19W</strain>
    </source>
</reference>